<feature type="region of interest" description="Disordered" evidence="1">
    <location>
        <begin position="1"/>
        <end position="23"/>
    </location>
</feature>
<dbReference type="AlphaFoldDB" id="A0A1C3VK69"/>
<organism evidence="2 3">
    <name type="scientific">Bradyrhizobium yuanmingense</name>
    <dbReference type="NCBI Taxonomy" id="108015"/>
    <lineage>
        <taxon>Bacteria</taxon>
        <taxon>Pseudomonadati</taxon>
        <taxon>Pseudomonadota</taxon>
        <taxon>Alphaproteobacteria</taxon>
        <taxon>Hyphomicrobiales</taxon>
        <taxon>Nitrobacteraceae</taxon>
        <taxon>Bradyrhizobium</taxon>
    </lineage>
</organism>
<dbReference type="Proteomes" id="UP000183174">
    <property type="component" value="Unassembled WGS sequence"/>
</dbReference>
<reference evidence="2 3" key="1">
    <citation type="submission" date="2016-08" db="EMBL/GenBank/DDBJ databases">
        <authorList>
            <person name="Seilhamer J.J."/>
        </authorList>
    </citation>
    <scope>NUCLEOTIDE SEQUENCE [LARGE SCALE GENOMIC DNA]</scope>
    <source>
        <strain evidence="2 3">CCBAU 10071</strain>
    </source>
</reference>
<proteinExistence type="predicted"/>
<sequence length="209" mass="23773">MRGSDPRTADEDKPPDRRHEMMRQSRKLPICVCILACIDVISERKKSAEAHPNFWVFMQSTDICGIHPLRQNAEGLCEPVTGRSRIRSASSAPISAALPARMLTTCLLRSGIPPTDAPRPPRELLAWAVLCSTCSTSALIKTQRREVARDVQWSQCQSREFVLPCFLCSPIPGLHFSFDGLTEGSWPRKRRRRRRPPRRNRFHFQEALA</sequence>
<evidence type="ECO:0000313" key="3">
    <source>
        <dbReference type="Proteomes" id="UP000183174"/>
    </source>
</evidence>
<accession>A0A1C3VK69</accession>
<gene>
    <name evidence="2" type="ORF">GA0061099_1004118</name>
</gene>
<protein>
    <submittedName>
        <fullName evidence="2">Uncharacterized protein</fullName>
    </submittedName>
</protein>
<name>A0A1C3VK69_9BRAD</name>
<evidence type="ECO:0000313" key="2">
    <source>
        <dbReference type="EMBL" id="SCB28136.1"/>
    </source>
</evidence>
<evidence type="ECO:0000256" key="1">
    <source>
        <dbReference type="SAM" id="MobiDB-lite"/>
    </source>
</evidence>
<dbReference type="EMBL" id="FMAE01000004">
    <property type="protein sequence ID" value="SCB28136.1"/>
    <property type="molecule type" value="Genomic_DNA"/>
</dbReference>